<dbReference type="GO" id="GO:0016020">
    <property type="term" value="C:membrane"/>
    <property type="evidence" value="ECO:0007669"/>
    <property type="project" value="UniProtKB-SubCell"/>
</dbReference>
<feature type="transmembrane region" description="Helical" evidence="5">
    <location>
        <begin position="763"/>
        <end position="781"/>
    </location>
</feature>
<organism evidence="6">
    <name type="scientific">Medioppia subpectinata</name>
    <dbReference type="NCBI Taxonomy" id="1979941"/>
    <lineage>
        <taxon>Eukaryota</taxon>
        <taxon>Metazoa</taxon>
        <taxon>Ecdysozoa</taxon>
        <taxon>Arthropoda</taxon>
        <taxon>Chelicerata</taxon>
        <taxon>Arachnida</taxon>
        <taxon>Acari</taxon>
        <taxon>Acariformes</taxon>
        <taxon>Sarcoptiformes</taxon>
        <taxon>Oribatida</taxon>
        <taxon>Brachypylina</taxon>
        <taxon>Oppioidea</taxon>
        <taxon>Oppiidae</taxon>
        <taxon>Medioppia</taxon>
    </lineage>
</organism>
<feature type="transmembrane region" description="Helical" evidence="5">
    <location>
        <begin position="852"/>
        <end position="872"/>
    </location>
</feature>
<feature type="transmembrane region" description="Helical" evidence="5">
    <location>
        <begin position="461"/>
        <end position="480"/>
    </location>
</feature>
<comment type="subcellular location">
    <subcellularLocation>
        <location evidence="1">Membrane</location>
        <topology evidence="1">Multi-pass membrane protein</topology>
    </subcellularLocation>
</comment>
<reference evidence="6" key="1">
    <citation type="submission" date="2020-11" db="EMBL/GenBank/DDBJ databases">
        <authorList>
            <person name="Tran Van P."/>
        </authorList>
    </citation>
    <scope>NUCLEOTIDE SEQUENCE</scope>
</reference>
<dbReference type="OrthoDB" id="6431684at2759"/>
<feature type="transmembrane region" description="Helical" evidence="5">
    <location>
        <begin position="1269"/>
        <end position="1290"/>
    </location>
</feature>
<keyword evidence="3 5" id="KW-1133">Transmembrane helix</keyword>
<feature type="transmembrane region" description="Helical" evidence="5">
    <location>
        <begin position="366"/>
        <end position="389"/>
    </location>
</feature>
<dbReference type="PANTHER" id="PTHR23507:SF1">
    <property type="entry name" value="FI18259P1-RELATED"/>
    <property type="match status" value="1"/>
</dbReference>
<evidence type="ECO:0000313" key="6">
    <source>
        <dbReference type="EMBL" id="CAD7627108.1"/>
    </source>
</evidence>
<evidence type="ECO:0000256" key="1">
    <source>
        <dbReference type="ARBA" id="ARBA00004141"/>
    </source>
</evidence>
<feature type="transmembrane region" description="Helical" evidence="5">
    <location>
        <begin position="695"/>
        <end position="715"/>
    </location>
</feature>
<feature type="transmembrane region" description="Helical" evidence="5">
    <location>
        <begin position="276"/>
        <end position="293"/>
    </location>
</feature>
<feature type="transmembrane region" description="Helical" evidence="5">
    <location>
        <begin position="1302"/>
        <end position="1329"/>
    </location>
</feature>
<dbReference type="EMBL" id="OC859014">
    <property type="protein sequence ID" value="CAD7627108.1"/>
    <property type="molecule type" value="Genomic_DNA"/>
</dbReference>
<feature type="transmembrane region" description="Helical" evidence="5">
    <location>
        <begin position="492"/>
        <end position="515"/>
    </location>
</feature>
<feature type="transmembrane region" description="Helical" evidence="5">
    <location>
        <begin position="959"/>
        <end position="979"/>
    </location>
</feature>
<feature type="transmembrane region" description="Helical" evidence="5">
    <location>
        <begin position="735"/>
        <end position="756"/>
    </location>
</feature>
<accession>A0A7R9KPS5</accession>
<keyword evidence="4 5" id="KW-0472">Membrane</keyword>
<feature type="transmembrane region" description="Helical" evidence="5">
    <location>
        <begin position="1221"/>
        <end position="1238"/>
    </location>
</feature>
<feature type="transmembrane region" description="Helical" evidence="5">
    <location>
        <begin position="787"/>
        <end position="804"/>
    </location>
</feature>
<keyword evidence="2 5" id="KW-0812">Transmembrane</keyword>
<feature type="transmembrane region" description="Helical" evidence="5">
    <location>
        <begin position="1335"/>
        <end position="1358"/>
    </location>
</feature>
<feature type="transmembrane region" description="Helical" evidence="5">
    <location>
        <begin position="96"/>
        <end position="119"/>
    </location>
</feature>
<feature type="transmembrane region" description="Helical" evidence="5">
    <location>
        <begin position="1016"/>
        <end position="1033"/>
    </location>
</feature>
<feature type="transmembrane region" description="Helical" evidence="5">
    <location>
        <begin position="991"/>
        <end position="1010"/>
    </location>
</feature>
<keyword evidence="7" id="KW-1185">Reference proteome</keyword>
<dbReference type="Proteomes" id="UP000759131">
    <property type="component" value="Unassembled WGS sequence"/>
</dbReference>
<feature type="transmembrane region" description="Helical" evidence="5">
    <location>
        <begin position="53"/>
        <end position="76"/>
    </location>
</feature>
<feature type="non-terminal residue" evidence="6">
    <location>
        <position position="1"/>
    </location>
</feature>
<feature type="transmembrane region" description="Helical" evidence="5">
    <location>
        <begin position="598"/>
        <end position="617"/>
    </location>
</feature>
<evidence type="ECO:0000313" key="7">
    <source>
        <dbReference type="Proteomes" id="UP000759131"/>
    </source>
</evidence>
<evidence type="ECO:0000256" key="3">
    <source>
        <dbReference type="ARBA" id="ARBA00022989"/>
    </source>
</evidence>
<evidence type="ECO:0000256" key="2">
    <source>
        <dbReference type="ARBA" id="ARBA00022692"/>
    </source>
</evidence>
<dbReference type="SUPFAM" id="SSF103473">
    <property type="entry name" value="MFS general substrate transporter"/>
    <property type="match status" value="2"/>
</dbReference>
<name>A0A7R9KPS5_9ACAR</name>
<dbReference type="InterPro" id="IPR036259">
    <property type="entry name" value="MFS_trans_sf"/>
</dbReference>
<protein>
    <submittedName>
        <fullName evidence="6">Uncharacterized protein</fullName>
    </submittedName>
</protein>
<dbReference type="EMBL" id="CAJPIZ010004439">
    <property type="protein sequence ID" value="CAG2107538.1"/>
    <property type="molecule type" value="Genomic_DNA"/>
</dbReference>
<sequence length="1387" mass="155503">MKKSLTEQLVIDKICLNKYQLNATYCSLIHSMADTSDDYLNMKSHIIDDKKTFMYYNMGLVLLPNIIASTIIAQSIGCYTSGYVLSGQSIFKTKSLFNYTGILIMCGLHLLLALVWAVFMVDEERDIRLWESRFSIVSDTDHNTDTQTIDDRVNQKLQQYTDNVDKHPMRLLFNHRNGHQIGLALIKRRDNSGRLHLLLLLFVCVSSYLMSLMGPVMVMRQFVHKAYSWDFIAYCNATAVEYLVLKLSDMTLALVGLLSHLIMLIIRGTALSSGGFYYSLIPGCLTPLAIIGMRSHLSKMIEVGEMGKIFSVFAANEANTPMMAGELFRRVECTGANTMRADQCPDTTGDPDMLYEVSLKLSFEEYLVYMGSLVGLWFGVSVLMFTNLITQLSDKYKIYFCQNQTINVANNQNILNLVADKICRFTYNLTAIYCQQLHTMLPNDDPLDMRHKIMADKKQLMLYKTAMVIVPSLMATVIVGHWTDTYIKAKKWLLMTGALAIVAECLILIVNDYYFDLDKTYILIAYVPGILSGGLFAVLTAIWPYIAVTTPTHYLTHRIACAEIINMLAQSLGIYGGAHILNTTPMFNGGQLHNYSGVFTIAGTTLCLAFIWAALMVDKKRDTREWERRFGGHGADSVDNPAVHHSVEHRVNARIRHFLDKDIVHPLKRLFNIKNGHKMLMSLVKRRDNYLRFQILILFLSVISYVSSNLGPIVFGQQFSQRVYHWTPDQYVTAFTLGCLAIAGGAAAIGPVLLGLRLKDTHLALLGLVSFFSLHLIRGVVVSPSGYYYSLIPGCLGLYAIVGIRSHLYKLFKDHELGKVLSFFAATEATTPLIATEVINIIFDETIDKMQGLPFIIIAVLLVIPFMVIVWIDNYTILPHLQPSVNSGGTNNNAVDPFLFAYMFVFTMKRVPMDQLVQDKVCRHTYDINATYCHSLPTMSPNDDYLGVKSRILTDVTRFTIYMTIFSTVPSVLTSLFIGSWTDTYIKAKKVLLMVGAAAGVVEAVILALNDWYFDWRGGILAVFVSVWSYVASTTPSHMRAIRMTFLEIVAGIAHPLGSYVGGVALNTEPMFNTGQLHNYTAVFIIAGGTSLLALLWAVFTIDEERDIRQWDRLFPGGETQDMGPDTSAEESLSLMDKRLKRFDDNRHKHPLKLLLNFGNVKEILITCFKRRPNRLRLRIWLLFLSTACYLLSHIAPVFFMFQFSQRAYAWGSRAYSNGSAIGHVVTTLTTTIVAPVFKMRDSTLSMVGLVSNFSLYFIRGVVLTPLGYYLALIPGCLAPLGAIGIRSHLSKVVNPDELGKVFCCMGCAEALMPLVGAVVFTSIFNATIDSAPGLALIVLALVLIVPFAVMAWIRCFVGDDPPHQRTRDLSLHPNDAFNKICDENRE</sequence>
<feature type="transmembrane region" description="Helical" evidence="5">
    <location>
        <begin position="521"/>
        <end position="547"/>
    </location>
</feature>
<dbReference type="PANTHER" id="PTHR23507">
    <property type="entry name" value="ZGC:174356"/>
    <property type="match status" value="1"/>
</dbReference>
<proteinExistence type="predicted"/>
<evidence type="ECO:0000256" key="4">
    <source>
        <dbReference type="ARBA" id="ARBA00023136"/>
    </source>
</evidence>
<feature type="transmembrane region" description="Helical" evidence="5">
    <location>
        <begin position="1245"/>
        <end position="1263"/>
    </location>
</feature>
<evidence type="ECO:0000256" key="5">
    <source>
        <dbReference type="SAM" id="Phobius"/>
    </source>
</evidence>
<gene>
    <name evidence="6" type="ORF">OSB1V03_LOCUS7538</name>
</gene>
<feature type="transmembrane region" description="Helical" evidence="5">
    <location>
        <begin position="195"/>
        <end position="214"/>
    </location>
</feature>
<dbReference type="GO" id="GO:0022857">
    <property type="term" value="F:transmembrane transporter activity"/>
    <property type="evidence" value="ECO:0007669"/>
    <property type="project" value="TreeGrafter"/>
</dbReference>
<feature type="transmembrane region" description="Helical" evidence="5">
    <location>
        <begin position="1078"/>
        <end position="1100"/>
    </location>
</feature>
<feature type="transmembrane region" description="Helical" evidence="5">
    <location>
        <begin position="1180"/>
        <end position="1201"/>
    </location>
</feature>
<dbReference type="Gene3D" id="1.20.1250.20">
    <property type="entry name" value="MFS general substrate transporter like domains"/>
    <property type="match status" value="2"/>
</dbReference>
<feature type="transmembrane region" description="Helical" evidence="5">
    <location>
        <begin position="252"/>
        <end position="270"/>
    </location>
</feature>